<dbReference type="EnsemblBacteria" id="ACB08170">
    <property type="protein sequence ID" value="ACB08170"/>
    <property type="gene ID" value="Kcr_1424"/>
</dbReference>
<name>B1L6U1_KORCO</name>
<gene>
    <name evidence="4" type="ordered locus">Kcr_1424</name>
</gene>
<dbReference type="InterPro" id="IPR020103">
    <property type="entry name" value="PsdUridine_synth_cat_dom_sf"/>
</dbReference>
<dbReference type="GO" id="GO:0003723">
    <property type="term" value="F:RNA binding"/>
    <property type="evidence" value="ECO:0007669"/>
    <property type="project" value="InterPro"/>
</dbReference>
<dbReference type="KEGG" id="kcr:Kcr_1424"/>
<protein>
    <submittedName>
        <fullName evidence="4">Pseudouridylate synthase</fullName>
        <ecNumber evidence="4">4.2.1.70</ecNumber>
    </submittedName>
</protein>
<dbReference type="PANTHER" id="PTHR13326:SF21">
    <property type="entry name" value="PSEUDOURIDYLATE SYNTHASE PUS7L"/>
    <property type="match status" value="1"/>
</dbReference>
<dbReference type="Proteomes" id="UP000001686">
    <property type="component" value="Chromosome"/>
</dbReference>
<comment type="similarity">
    <text evidence="1">Belongs to the pseudouridine synthase TruD family.</text>
</comment>
<evidence type="ECO:0000256" key="1">
    <source>
        <dbReference type="ARBA" id="ARBA00007953"/>
    </source>
</evidence>
<dbReference type="eggNOG" id="arCOG04252">
    <property type="taxonomic scope" value="Archaea"/>
</dbReference>
<dbReference type="OrthoDB" id="1798at2157"/>
<dbReference type="FunFam" id="3.30.2350.20:FF:000055">
    <property type="match status" value="1"/>
</dbReference>
<dbReference type="HOGENOM" id="CLU_005281_4_1_2"/>
<dbReference type="Pfam" id="PF01142">
    <property type="entry name" value="TruD"/>
    <property type="match status" value="2"/>
</dbReference>
<dbReference type="Gene3D" id="3.30.2350.20">
    <property type="entry name" value="TruD, catalytic domain"/>
    <property type="match status" value="1"/>
</dbReference>
<dbReference type="RefSeq" id="WP_012310067.1">
    <property type="nucleotide sequence ID" value="NC_010482.1"/>
</dbReference>
<dbReference type="EC" id="4.2.1.70" evidence="4"/>
<dbReference type="GeneID" id="6094701"/>
<dbReference type="FunCoup" id="B1L6U1">
    <property type="interactions" value="31"/>
</dbReference>
<dbReference type="GO" id="GO:0001522">
    <property type="term" value="P:pseudouridine synthesis"/>
    <property type="evidence" value="ECO:0000318"/>
    <property type="project" value="GO_Central"/>
</dbReference>
<keyword evidence="2" id="KW-0413">Isomerase</keyword>
<dbReference type="STRING" id="374847.Kcr_1424"/>
<evidence type="ECO:0000313" key="4">
    <source>
        <dbReference type="EMBL" id="ACB08170.1"/>
    </source>
</evidence>
<dbReference type="GO" id="GO:0009982">
    <property type="term" value="F:pseudouridine synthase activity"/>
    <property type="evidence" value="ECO:0000318"/>
    <property type="project" value="GO_Central"/>
</dbReference>
<feature type="domain" description="TRUD" evidence="3">
    <location>
        <begin position="154"/>
        <end position="316"/>
    </location>
</feature>
<evidence type="ECO:0000259" key="3">
    <source>
        <dbReference type="PROSITE" id="PS50984"/>
    </source>
</evidence>
<sequence length="359" mass="40453">MEVPPIDSHLGMLTYMSGGSPINGRLREKLSDFIVDEVLLGKRASRAFLGIDKFEGGGVSYLVVMKRVRMDSFEMISKLSKKLGRRVGYAGMKDARSISFQFISVQGSLRELPEMEGLSLRYAGRGEMIYLGMNDGNHFTVVIRGADTIELPKIFPNFFSYQRFGVKRPYNHEIGKAILLRDIEGASSMISEQGYEVSAARSLKQLSEMIGSELIRFYVHSYQSYIFNLILSRRIELGIDPRHGDFVLRPNGEIALYPERGSLLLPLVGGLTEARGWLAEELASILREEGVSKEMFIFRELPEVSALGDFRKAFCEVEPKIVEREGFIVLSFFLESGAYATSYLREIIKPRDPIAQGFI</sequence>
<accession>B1L6U1</accession>
<dbReference type="GO" id="GO:0004730">
    <property type="term" value="F:pseudouridylate synthase activity"/>
    <property type="evidence" value="ECO:0007669"/>
    <property type="project" value="UniProtKB-EC"/>
</dbReference>
<dbReference type="PANTHER" id="PTHR13326">
    <property type="entry name" value="TRNA PSEUDOURIDINE SYNTHASE D"/>
    <property type="match status" value="1"/>
</dbReference>
<evidence type="ECO:0000313" key="5">
    <source>
        <dbReference type="Proteomes" id="UP000001686"/>
    </source>
</evidence>
<dbReference type="InterPro" id="IPR011760">
    <property type="entry name" value="PsdUridine_synth_TruD_insert"/>
</dbReference>
<dbReference type="EMBL" id="CP000968">
    <property type="protein sequence ID" value="ACB08170.1"/>
    <property type="molecule type" value="Genomic_DNA"/>
</dbReference>
<dbReference type="AlphaFoldDB" id="B1L6U1"/>
<dbReference type="PhylomeDB" id="B1L6U1"/>
<dbReference type="SUPFAM" id="SSF55120">
    <property type="entry name" value="Pseudouridine synthase"/>
    <property type="match status" value="1"/>
</dbReference>
<keyword evidence="5" id="KW-1185">Reference proteome</keyword>
<dbReference type="InterPro" id="IPR042214">
    <property type="entry name" value="TruD_catalytic"/>
</dbReference>
<proteinExistence type="inferred from homology"/>
<organism evidence="4 5">
    <name type="scientific">Korarchaeum cryptofilum (strain OPF8)</name>
    <dbReference type="NCBI Taxonomy" id="374847"/>
    <lineage>
        <taxon>Archaea</taxon>
        <taxon>Thermoproteota</taxon>
        <taxon>Candidatus Korarchaeia</taxon>
        <taxon>Candidatus Korarchaeales</taxon>
        <taxon>Candidatus Korarchaeaceae</taxon>
        <taxon>Candidatus Korarchaeum</taxon>
    </lineage>
</organism>
<dbReference type="PROSITE" id="PS50984">
    <property type="entry name" value="TRUD"/>
    <property type="match status" value="1"/>
</dbReference>
<dbReference type="InParanoid" id="B1L6U1"/>
<dbReference type="InterPro" id="IPR001656">
    <property type="entry name" value="PsdUridine_synth_TruD"/>
</dbReference>
<evidence type="ECO:0000256" key="2">
    <source>
        <dbReference type="ARBA" id="ARBA00023235"/>
    </source>
</evidence>
<reference evidence="4 5" key="1">
    <citation type="journal article" date="2008" name="Proc. Natl. Acad. Sci. U.S.A.">
        <title>A korarchaeal genome reveals new insights into the evolution of the Archaea.</title>
        <authorList>
            <person name="Elkins J.G."/>
            <person name="Podar M."/>
            <person name="Graham D.E."/>
            <person name="Makarova K.S."/>
            <person name="Wolf Y."/>
            <person name="Randau L."/>
            <person name="Hedlund B.P."/>
            <person name="Brochier-Armanet C."/>
            <person name="Kunin V."/>
            <person name="Anderson I."/>
            <person name="Lapidus A."/>
            <person name="Goltsman E."/>
            <person name="Barry K."/>
            <person name="Koonin E.V."/>
            <person name="Hugenholtz P."/>
            <person name="Kyrpides N."/>
            <person name="Wanner G."/>
            <person name="Richardson P."/>
            <person name="Keller M."/>
            <person name="Stetter K.O."/>
        </authorList>
    </citation>
    <scope>NUCLEOTIDE SEQUENCE [LARGE SCALE GENOMIC DNA]</scope>
    <source>
        <strain evidence="5">OPF8</strain>
    </source>
</reference>
<keyword evidence="4" id="KW-0456">Lyase</keyword>